<name>G7K3K9_MEDTR</name>
<reference evidence="1 3" key="1">
    <citation type="journal article" date="2011" name="Nature">
        <title>The Medicago genome provides insight into the evolution of rhizobial symbioses.</title>
        <authorList>
            <person name="Young N.D."/>
            <person name="Debelle F."/>
            <person name="Oldroyd G.E."/>
            <person name="Geurts R."/>
            <person name="Cannon S.B."/>
            <person name="Udvardi M.K."/>
            <person name="Benedito V.A."/>
            <person name="Mayer K.F."/>
            <person name="Gouzy J."/>
            <person name="Schoof H."/>
            <person name="Van de Peer Y."/>
            <person name="Proost S."/>
            <person name="Cook D.R."/>
            <person name="Meyers B.C."/>
            <person name="Spannagl M."/>
            <person name="Cheung F."/>
            <person name="De Mita S."/>
            <person name="Krishnakumar V."/>
            <person name="Gundlach H."/>
            <person name="Zhou S."/>
            <person name="Mudge J."/>
            <person name="Bharti A.K."/>
            <person name="Murray J.D."/>
            <person name="Naoumkina M.A."/>
            <person name="Rosen B."/>
            <person name="Silverstein K.A."/>
            <person name="Tang H."/>
            <person name="Rombauts S."/>
            <person name="Zhao P.X."/>
            <person name="Zhou P."/>
            <person name="Barbe V."/>
            <person name="Bardou P."/>
            <person name="Bechner M."/>
            <person name="Bellec A."/>
            <person name="Berger A."/>
            <person name="Berges H."/>
            <person name="Bidwell S."/>
            <person name="Bisseling T."/>
            <person name="Choisne N."/>
            <person name="Couloux A."/>
            <person name="Denny R."/>
            <person name="Deshpande S."/>
            <person name="Dai X."/>
            <person name="Doyle J.J."/>
            <person name="Dudez A.M."/>
            <person name="Farmer A.D."/>
            <person name="Fouteau S."/>
            <person name="Franken C."/>
            <person name="Gibelin C."/>
            <person name="Gish J."/>
            <person name="Goldstein S."/>
            <person name="Gonzalez A.J."/>
            <person name="Green P.J."/>
            <person name="Hallab A."/>
            <person name="Hartog M."/>
            <person name="Hua A."/>
            <person name="Humphray S.J."/>
            <person name="Jeong D.H."/>
            <person name="Jing Y."/>
            <person name="Jocker A."/>
            <person name="Kenton S.M."/>
            <person name="Kim D.J."/>
            <person name="Klee K."/>
            <person name="Lai H."/>
            <person name="Lang C."/>
            <person name="Lin S."/>
            <person name="Macmil S.L."/>
            <person name="Magdelenat G."/>
            <person name="Matthews L."/>
            <person name="McCorrison J."/>
            <person name="Monaghan E.L."/>
            <person name="Mun J.H."/>
            <person name="Najar F.Z."/>
            <person name="Nicholson C."/>
            <person name="Noirot C."/>
            <person name="O'Bleness M."/>
            <person name="Paule C.R."/>
            <person name="Poulain J."/>
            <person name="Prion F."/>
            <person name="Qin B."/>
            <person name="Qu C."/>
            <person name="Retzel E.F."/>
            <person name="Riddle C."/>
            <person name="Sallet E."/>
            <person name="Samain S."/>
            <person name="Samson N."/>
            <person name="Sanders I."/>
            <person name="Saurat O."/>
            <person name="Scarpelli C."/>
            <person name="Schiex T."/>
            <person name="Segurens B."/>
            <person name="Severin A.J."/>
            <person name="Sherrier D.J."/>
            <person name="Shi R."/>
            <person name="Sims S."/>
            <person name="Singer S.R."/>
            <person name="Sinharoy S."/>
            <person name="Sterck L."/>
            <person name="Viollet A."/>
            <person name="Wang B.B."/>
            <person name="Wang K."/>
            <person name="Wang M."/>
            <person name="Wang X."/>
            <person name="Warfsmann J."/>
            <person name="Weissenbach J."/>
            <person name="White D.D."/>
            <person name="White J.D."/>
            <person name="Wiley G.B."/>
            <person name="Wincker P."/>
            <person name="Xing Y."/>
            <person name="Yang L."/>
            <person name="Yao Z."/>
            <person name="Ying F."/>
            <person name="Zhai J."/>
            <person name="Zhou L."/>
            <person name="Zuber A."/>
            <person name="Denarie J."/>
            <person name="Dixon R.A."/>
            <person name="May G.D."/>
            <person name="Schwartz D.C."/>
            <person name="Rogers J."/>
            <person name="Quetier F."/>
            <person name="Town C.D."/>
            <person name="Roe B.A."/>
        </authorList>
    </citation>
    <scope>NUCLEOTIDE SEQUENCE [LARGE SCALE GENOMIC DNA]</scope>
    <source>
        <strain evidence="1">A17</strain>
        <strain evidence="2 3">cv. Jemalong A17</strain>
    </source>
</reference>
<evidence type="ECO:0000313" key="3">
    <source>
        <dbReference type="Proteomes" id="UP000002051"/>
    </source>
</evidence>
<reference evidence="2" key="3">
    <citation type="submission" date="2015-04" db="UniProtKB">
        <authorList>
            <consortium name="EnsemblPlants"/>
        </authorList>
    </citation>
    <scope>IDENTIFICATION</scope>
    <source>
        <strain evidence="2">cv. Jemalong A17</strain>
    </source>
</reference>
<dbReference type="EnsemblPlants" id="AET00541">
    <property type="protein sequence ID" value="AET00541"/>
    <property type="gene ID" value="MTR_5g093180"/>
</dbReference>
<dbReference type="PaxDb" id="3880-AET00541"/>
<keyword evidence="3" id="KW-1185">Reference proteome</keyword>
<gene>
    <name evidence="1" type="ordered locus">MTR_5g093180</name>
</gene>
<organism evidence="1 3">
    <name type="scientific">Medicago truncatula</name>
    <name type="common">Barrel medic</name>
    <name type="synonym">Medicago tribuloides</name>
    <dbReference type="NCBI Taxonomy" id="3880"/>
    <lineage>
        <taxon>Eukaryota</taxon>
        <taxon>Viridiplantae</taxon>
        <taxon>Streptophyta</taxon>
        <taxon>Embryophyta</taxon>
        <taxon>Tracheophyta</taxon>
        <taxon>Spermatophyta</taxon>
        <taxon>Magnoliopsida</taxon>
        <taxon>eudicotyledons</taxon>
        <taxon>Gunneridae</taxon>
        <taxon>Pentapetalae</taxon>
        <taxon>rosids</taxon>
        <taxon>fabids</taxon>
        <taxon>Fabales</taxon>
        <taxon>Fabaceae</taxon>
        <taxon>Papilionoideae</taxon>
        <taxon>50 kb inversion clade</taxon>
        <taxon>NPAAA clade</taxon>
        <taxon>Hologalegina</taxon>
        <taxon>IRL clade</taxon>
        <taxon>Trifolieae</taxon>
        <taxon>Medicago</taxon>
    </lineage>
</organism>
<dbReference type="HOGENOM" id="CLU_3090281_0_0_1"/>
<sequence>MIGLGRPHHSATGFSQRLFYPSLAFMAWTYEIRGLRENMLGGAMCGRGSCYV</sequence>
<dbReference type="AlphaFoldDB" id="G7K3K9"/>
<protein>
    <submittedName>
        <fullName evidence="1 2">Uncharacterized protein</fullName>
    </submittedName>
</protein>
<proteinExistence type="predicted"/>
<dbReference type="Proteomes" id="UP000002051">
    <property type="component" value="Chromosome 5"/>
</dbReference>
<accession>G7K3K9</accession>
<evidence type="ECO:0000313" key="1">
    <source>
        <dbReference type="EMBL" id="AET00541.1"/>
    </source>
</evidence>
<evidence type="ECO:0000313" key="2">
    <source>
        <dbReference type="EnsemblPlants" id="AET00541"/>
    </source>
</evidence>
<dbReference type="EMBL" id="CM001221">
    <property type="protein sequence ID" value="AET00541.1"/>
    <property type="molecule type" value="Genomic_DNA"/>
</dbReference>
<reference evidence="1 3" key="2">
    <citation type="journal article" date="2014" name="BMC Genomics">
        <title>An improved genome release (version Mt4.0) for the model legume Medicago truncatula.</title>
        <authorList>
            <person name="Tang H."/>
            <person name="Krishnakumar V."/>
            <person name="Bidwell S."/>
            <person name="Rosen B."/>
            <person name="Chan A."/>
            <person name="Zhou S."/>
            <person name="Gentzbittel L."/>
            <person name="Childs K.L."/>
            <person name="Yandell M."/>
            <person name="Gundlach H."/>
            <person name="Mayer K.F."/>
            <person name="Schwartz D.C."/>
            <person name="Town C.D."/>
        </authorList>
    </citation>
    <scope>GENOME REANNOTATION</scope>
    <source>
        <strain evidence="2 3">cv. Jemalong A17</strain>
    </source>
</reference>